<organism evidence="2 3">
    <name type="scientific">Cryomyces minteri</name>
    <dbReference type="NCBI Taxonomy" id="331657"/>
    <lineage>
        <taxon>Eukaryota</taxon>
        <taxon>Fungi</taxon>
        <taxon>Dikarya</taxon>
        <taxon>Ascomycota</taxon>
        <taxon>Pezizomycotina</taxon>
        <taxon>Dothideomycetes</taxon>
        <taxon>Dothideomycetes incertae sedis</taxon>
        <taxon>Cryomyces</taxon>
    </lineage>
</organism>
<dbReference type="Proteomes" id="UP000308768">
    <property type="component" value="Unassembled WGS sequence"/>
</dbReference>
<evidence type="ECO:0000313" key="2">
    <source>
        <dbReference type="EMBL" id="TKA71003.1"/>
    </source>
</evidence>
<dbReference type="SUPFAM" id="SSF47240">
    <property type="entry name" value="Ferritin-like"/>
    <property type="match status" value="1"/>
</dbReference>
<dbReference type="PANTHER" id="PTHR31694:SF26">
    <property type="entry name" value="OS05G0151100 PROTEIN"/>
    <property type="match status" value="1"/>
</dbReference>
<dbReference type="AlphaFoldDB" id="A0A4U0X7E7"/>
<dbReference type="OrthoDB" id="1001765at2759"/>
<feature type="signal peptide" evidence="1">
    <location>
        <begin position="1"/>
        <end position="18"/>
    </location>
</feature>
<evidence type="ECO:0000256" key="1">
    <source>
        <dbReference type="SAM" id="SignalP"/>
    </source>
</evidence>
<dbReference type="STRING" id="331657.A0A4U0X7E7"/>
<dbReference type="PANTHER" id="PTHR31694">
    <property type="entry name" value="DESICCATION-LIKE PROTEIN"/>
    <property type="match status" value="1"/>
</dbReference>
<name>A0A4U0X7E7_9PEZI</name>
<feature type="chain" id="PRO_5020786881" description="Protein rds1" evidence="1">
    <location>
        <begin position="19"/>
        <end position="305"/>
    </location>
</feature>
<accession>A0A4U0X7E7</accession>
<sequence length="305" mass="31945">MKLSSVIAILSSASACTAIPFRTWRRQTLSQMTDPDILRYALTLEHLEDKFYREGLANFTAADFAAAGFDSTFYANLQQISKDETTHVAFLTSALEAANEPVVAECTYAFGITSPSAFVATASILEGVGVSAYLGAAAQIMSKGYLTAAGSILTIEARHSSYLRAALAKLPFPQPFDAPLSPDEVFSLAWAFVVSCPASNPALPLKPFPALALATAGPVQSGDSITREAGVVLAPKDASAHLYAAFASVTGPVFATLTPGADALSWKVLVPQGVNGQSYVVLTKCNETVTDDTVVAGPALVEVTN</sequence>
<dbReference type="PROSITE" id="PS51257">
    <property type="entry name" value="PROKAR_LIPOPROTEIN"/>
    <property type="match status" value="1"/>
</dbReference>
<comment type="caution">
    <text evidence="2">The sequence shown here is derived from an EMBL/GenBank/DDBJ whole genome shotgun (WGS) entry which is preliminary data.</text>
</comment>
<dbReference type="InterPro" id="IPR052965">
    <property type="entry name" value="Pigment-catalase-like"/>
</dbReference>
<dbReference type="Pfam" id="PF13668">
    <property type="entry name" value="Ferritin_2"/>
    <property type="match status" value="1"/>
</dbReference>
<reference evidence="2 3" key="1">
    <citation type="submission" date="2017-03" db="EMBL/GenBank/DDBJ databases">
        <title>Genomes of endolithic fungi from Antarctica.</title>
        <authorList>
            <person name="Coleine C."/>
            <person name="Masonjones S."/>
            <person name="Stajich J.E."/>
        </authorList>
    </citation>
    <scope>NUCLEOTIDE SEQUENCE [LARGE SCALE GENOMIC DNA]</scope>
    <source>
        <strain evidence="2 3">CCFEE 5187</strain>
    </source>
</reference>
<keyword evidence="3" id="KW-1185">Reference proteome</keyword>
<evidence type="ECO:0000313" key="3">
    <source>
        <dbReference type="Proteomes" id="UP000308768"/>
    </source>
</evidence>
<gene>
    <name evidence="2" type="ORF">B0A49_04739</name>
</gene>
<proteinExistence type="predicted"/>
<dbReference type="InterPro" id="IPR009078">
    <property type="entry name" value="Ferritin-like_SF"/>
</dbReference>
<protein>
    <recommendedName>
        <fullName evidence="4">Protein rds1</fullName>
    </recommendedName>
</protein>
<dbReference type="EMBL" id="NAJN01000600">
    <property type="protein sequence ID" value="TKA71003.1"/>
    <property type="molecule type" value="Genomic_DNA"/>
</dbReference>
<keyword evidence="1" id="KW-0732">Signal</keyword>
<evidence type="ECO:0008006" key="4">
    <source>
        <dbReference type="Google" id="ProtNLM"/>
    </source>
</evidence>